<accession>A0A1W1XIU0</accession>
<keyword evidence="3 7" id="KW-0347">Helicase</keyword>
<dbReference type="PANTHER" id="PTHR47959">
    <property type="entry name" value="ATP-DEPENDENT RNA HELICASE RHLE-RELATED"/>
    <property type="match status" value="1"/>
</dbReference>
<evidence type="ECO:0000256" key="7">
    <source>
        <dbReference type="RuleBase" id="RU000492"/>
    </source>
</evidence>
<sequence>MSHIENNDNANVTKLDAVVASVIETAAAETAAADAAPVENGFAALGLADDLVADVARQGITTPTPIQAQAIPVILEGHDLLASAQTGTGKTAAFLLPAIQKLAKPAVHHSRGPRVLVLTPTRELAEQVAKVATQFVRRIPRCKVVAVVGGVPYPVQHKQLAQPFEVLVATPGRLMDLMRGGRIDFRRLELLVLDEADRMLDMGFIDDINTIVAELPAERQTALFSATLSETIQRFALPMMRDPKKVELAATGTPTESVEQSIHFADGYEHKQKLTEALIKAAPGTQAIVFTATKVDADSVADYLRMQSVRADALHGDLQQRVRTKVLNRLRHNEIDVIVATDVAARGIDVAGIGLVINFDLPKFAEDYVHRIGRTGRAGREGRAVSLVGKNDFHLLTKIRRRYNIAPATLAVEGLEARFNPSDRGPREGGGFRGGRSGGFGGGQRDGGGYRGNRDGQSRGGFGGGRSEGGYQGARPEGQRDFNRDGERSFKPREDRGNFGGERSFGGDRPQRSERPFGDRGQQRSFGDRSFGDRNGGERSFGDRAAGGERSFGDRGNGAERNSGDRGNRSFGGGDRPQRSFGDREQRGERSFADRAPRSFGEGQRERSFGNREGGSGERRFGGEQRREGGFGERREGGFGQGERTRSFGDRAERGQPSGERPARKFR</sequence>
<protein>
    <submittedName>
        <fullName evidence="12">Superfamily II DNA and RNA helicase</fullName>
    </submittedName>
</protein>
<feature type="compositionally biased region" description="Basic and acidic residues" evidence="8">
    <location>
        <begin position="505"/>
        <end position="542"/>
    </location>
</feature>
<dbReference type="InterPro" id="IPR000629">
    <property type="entry name" value="RNA-helicase_DEAD-box_CS"/>
</dbReference>
<evidence type="ECO:0000259" key="10">
    <source>
        <dbReference type="PROSITE" id="PS51194"/>
    </source>
</evidence>
<dbReference type="Pfam" id="PF00271">
    <property type="entry name" value="Helicase_C"/>
    <property type="match status" value="1"/>
</dbReference>
<dbReference type="GO" id="GO:0005829">
    <property type="term" value="C:cytosol"/>
    <property type="evidence" value="ECO:0007669"/>
    <property type="project" value="TreeGrafter"/>
</dbReference>
<evidence type="ECO:0000256" key="6">
    <source>
        <dbReference type="PROSITE-ProRule" id="PRU00552"/>
    </source>
</evidence>
<evidence type="ECO:0000256" key="8">
    <source>
        <dbReference type="SAM" id="MobiDB-lite"/>
    </source>
</evidence>
<proteinExistence type="inferred from homology"/>
<dbReference type="GO" id="GO:0003676">
    <property type="term" value="F:nucleic acid binding"/>
    <property type="evidence" value="ECO:0007669"/>
    <property type="project" value="InterPro"/>
</dbReference>
<dbReference type="PROSITE" id="PS51195">
    <property type="entry name" value="Q_MOTIF"/>
    <property type="match status" value="1"/>
</dbReference>
<feature type="short sequence motif" description="Q motif" evidence="6">
    <location>
        <begin position="40"/>
        <end position="68"/>
    </location>
</feature>
<dbReference type="SUPFAM" id="SSF52540">
    <property type="entry name" value="P-loop containing nucleoside triphosphate hydrolases"/>
    <property type="match status" value="1"/>
</dbReference>
<dbReference type="CDD" id="cd00268">
    <property type="entry name" value="DEADc"/>
    <property type="match status" value="1"/>
</dbReference>
<evidence type="ECO:0000256" key="1">
    <source>
        <dbReference type="ARBA" id="ARBA00022741"/>
    </source>
</evidence>
<dbReference type="InterPro" id="IPR050079">
    <property type="entry name" value="DEAD_box_RNA_helicase"/>
</dbReference>
<dbReference type="Gene3D" id="3.40.50.300">
    <property type="entry name" value="P-loop containing nucleotide triphosphate hydrolases"/>
    <property type="match status" value="2"/>
</dbReference>
<evidence type="ECO:0000256" key="4">
    <source>
        <dbReference type="ARBA" id="ARBA00022840"/>
    </source>
</evidence>
<name>A0A1W1XIU0_9NEIS</name>
<dbReference type="OrthoDB" id="8520957at2"/>
<gene>
    <name evidence="12" type="ORF">SAMN02745857_01683</name>
</gene>
<evidence type="ECO:0000313" key="12">
    <source>
        <dbReference type="EMBL" id="SMC23747.1"/>
    </source>
</evidence>
<dbReference type="STRING" id="1121001.SAMN02745857_01683"/>
<feature type="compositionally biased region" description="Basic and acidic residues" evidence="8">
    <location>
        <begin position="477"/>
        <end position="497"/>
    </location>
</feature>
<dbReference type="InterPro" id="IPR014001">
    <property type="entry name" value="Helicase_ATP-bd"/>
</dbReference>
<dbReference type="GO" id="GO:0005524">
    <property type="term" value="F:ATP binding"/>
    <property type="evidence" value="ECO:0007669"/>
    <property type="project" value="UniProtKB-KW"/>
</dbReference>
<dbReference type="PROSITE" id="PS51192">
    <property type="entry name" value="HELICASE_ATP_BIND_1"/>
    <property type="match status" value="1"/>
</dbReference>
<dbReference type="PROSITE" id="PS00039">
    <property type="entry name" value="DEAD_ATP_HELICASE"/>
    <property type="match status" value="1"/>
</dbReference>
<dbReference type="RefSeq" id="WP_084090344.1">
    <property type="nucleotide sequence ID" value="NZ_FWXD01000008.1"/>
</dbReference>
<evidence type="ECO:0000313" key="13">
    <source>
        <dbReference type="Proteomes" id="UP000192761"/>
    </source>
</evidence>
<dbReference type="GO" id="GO:0003724">
    <property type="term" value="F:RNA helicase activity"/>
    <property type="evidence" value="ECO:0007669"/>
    <property type="project" value="InterPro"/>
</dbReference>
<evidence type="ECO:0000259" key="11">
    <source>
        <dbReference type="PROSITE" id="PS51195"/>
    </source>
</evidence>
<dbReference type="InterPro" id="IPR011545">
    <property type="entry name" value="DEAD/DEAH_box_helicase_dom"/>
</dbReference>
<dbReference type="Proteomes" id="UP000192761">
    <property type="component" value="Unassembled WGS sequence"/>
</dbReference>
<dbReference type="InterPro" id="IPR027417">
    <property type="entry name" value="P-loop_NTPase"/>
</dbReference>
<feature type="domain" description="Helicase C-terminal" evidence="10">
    <location>
        <begin position="273"/>
        <end position="418"/>
    </location>
</feature>
<feature type="compositionally biased region" description="Gly residues" evidence="8">
    <location>
        <begin position="428"/>
        <end position="451"/>
    </location>
</feature>
<dbReference type="PROSITE" id="PS51194">
    <property type="entry name" value="HELICASE_CTER"/>
    <property type="match status" value="1"/>
</dbReference>
<evidence type="ECO:0000259" key="9">
    <source>
        <dbReference type="PROSITE" id="PS51192"/>
    </source>
</evidence>
<dbReference type="InterPro" id="IPR014014">
    <property type="entry name" value="RNA_helicase_DEAD_Q_motif"/>
</dbReference>
<feature type="compositionally biased region" description="Gly residues" evidence="8">
    <location>
        <begin position="458"/>
        <end position="472"/>
    </location>
</feature>
<feature type="domain" description="DEAD-box RNA helicase Q" evidence="11">
    <location>
        <begin position="40"/>
        <end position="68"/>
    </location>
</feature>
<feature type="compositionally biased region" description="Basic and acidic residues" evidence="8">
    <location>
        <begin position="576"/>
        <end position="654"/>
    </location>
</feature>
<reference evidence="12 13" key="1">
    <citation type="submission" date="2017-04" db="EMBL/GenBank/DDBJ databases">
        <authorList>
            <person name="Afonso C.L."/>
            <person name="Miller P.J."/>
            <person name="Scott M.A."/>
            <person name="Spackman E."/>
            <person name="Goraichik I."/>
            <person name="Dimitrov K.M."/>
            <person name="Suarez D.L."/>
            <person name="Swayne D.E."/>
        </authorList>
    </citation>
    <scope>NUCLEOTIDE SEQUENCE [LARGE SCALE GENOMIC DNA]</scope>
    <source>
        <strain evidence="12 13">DSM 23236</strain>
    </source>
</reference>
<comment type="similarity">
    <text evidence="5 7">Belongs to the DEAD box helicase family.</text>
</comment>
<dbReference type="GO" id="GO:0016787">
    <property type="term" value="F:hydrolase activity"/>
    <property type="evidence" value="ECO:0007669"/>
    <property type="project" value="UniProtKB-KW"/>
</dbReference>
<feature type="domain" description="Helicase ATP-binding" evidence="9">
    <location>
        <begin position="71"/>
        <end position="246"/>
    </location>
</feature>
<dbReference type="AlphaFoldDB" id="A0A1W1XIU0"/>
<evidence type="ECO:0000256" key="2">
    <source>
        <dbReference type="ARBA" id="ARBA00022801"/>
    </source>
</evidence>
<dbReference type="InterPro" id="IPR001650">
    <property type="entry name" value="Helicase_C-like"/>
</dbReference>
<keyword evidence="2 7" id="KW-0378">Hydrolase</keyword>
<keyword evidence="13" id="KW-1185">Reference proteome</keyword>
<organism evidence="12 13">
    <name type="scientific">Andreprevotia lacus DSM 23236</name>
    <dbReference type="NCBI Taxonomy" id="1121001"/>
    <lineage>
        <taxon>Bacteria</taxon>
        <taxon>Pseudomonadati</taxon>
        <taxon>Pseudomonadota</taxon>
        <taxon>Betaproteobacteria</taxon>
        <taxon>Neisseriales</taxon>
        <taxon>Chitinibacteraceae</taxon>
        <taxon>Andreprevotia</taxon>
    </lineage>
</organism>
<evidence type="ECO:0000256" key="5">
    <source>
        <dbReference type="ARBA" id="ARBA00038437"/>
    </source>
</evidence>
<dbReference type="PANTHER" id="PTHR47959:SF17">
    <property type="entry name" value="ATP-DEPENDENT RNA HELICASE DEAD BOX FAMILY"/>
    <property type="match status" value="1"/>
</dbReference>
<dbReference type="SMART" id="SM00490">
    <property type="entry name" value="HELICc"/>
    <property type="match status" value="1"/>
</dbReference>
<dbReference type="EMBL" id="FWXD01000008">
    <property type="protein sequence ID" value="SMC23747.1"/>
    <property type="molecule type" value="Genomic_DNA"/>
</dbReference>
<dbReference type="SMART" id="SM00487">
    <property type="entry name" value="DEXDc"/>
    <property type="match status" value="1"/>
</dbReference>
<keyword evidence="1 7" id="KW-0547">Nucleotide-binding</keyword>
<dbReference type="InterPro" id="IPR044742">
    <property type="entry name" value="DEAD/DEAH_RhlB"/>
</dbReference>
<evidence type="ECO:0000256" key="3">
    <source>
        <dbReference type="ARBA" id="ARBA00022806"/>
    </source>
</evidence>
<dbReference type="Pfam" id="PF00270">
    <property type="entry name" value="DEAD"/>
    <property type="match status" value="1"/>
</dbReference>
<feature type="region of interest" description="Disordered" evidence="8">
    <location>
        <begin position="419"/>
        <end position="667"/>
    </location>
</feature>
<dbReference type="CDD" id="cd18787">
    <property type="entry name" value="SF2_C_DEAD"/>
    <property type="match status" value="1"/>
</dbReference>
<keyword evidence="4 7" id="KW-0067">ATP-binding</keyword>